<reference evidence="1" key="1">
    <citation type="submission" date="2018-05" db="EMBL/GenBank/DDBJ databases">
        <authorList>
            <person name="Lanie J.A."/>
            <person name="Ng W.-L."/>
            <person name="Kazmierczak K.M."/>
            <person name="Andrzejewski T.M."/>
            <person name="Davidsen T.M."/>
            <person name="Wayne K.J."/>
            <person name="Tettelin H."/>
            <person name="Glass J.I."/>
            <person name="Rusch D."/>
            <person name="Podicherti R."/>
            <person name="Tsui H.-C.T."/>
            <person name="Winkler M.E."/>
        </authorList>
    </citation>
    <scope>NUCLEOTIDE SEQUENCE</scope>
</reference>
<sequence>MSVNLRTFIFDPAAASILGKNIKFLEIRMTSLFSLIFNP</sequence>
<gene>
    <name evidence="1" type="ORF">METZ01_LOCUS246354</name>
</gene>
<dbReference type="AlphaFoldDB" id="A0A382I1J7"/>
<organism evidence="1">
    <name type="scientific">marine metagenome</name>
    <dbReference type="NCBI Taxonomy" id="408172"/>
    <lineage>
        <taxon>unclassified sequences</taxon>
        <taxon>metagenomes</taxon>
        <taxon>ecological metagenomes</taxon>
    </lineage>
</organism>
<accession>A0A382I1J7</accession>
<evidence type="ECO:0000313" key="1">
    <source>
        <dbReference type="EMBL" id="SVB93500.1"/>
    </source>
</evidence>
<protein>
    <submittedName>
        <fullName evidence="1">Uncharacterized protein</fullName>
    </submittedName>
</protein>
<proteinExistence type="predicted"/>
<name>A0A382I1J7_9ZZZZ</name>
<dbReference type="EMBL" id="UINC01064641">
    <property type="protein sequence ID" value="SVB93500.1"/>
    <property type="molecule type" value="Genomic_DNA"/>
</dbReference>